<feature type="domain" description="Putative sugar diacid recognition" evidence="2">
    <location>
        <begin position="29"/>
        <end position="162"/>
    </location>
</feature>
<gene>
    <name evidence="5" type="ORF">D1B31_12650</name>
</gene>
<dbReference type="Pfam" id="PF13556">
    <property type="entry name" value="HTH_30"/>
    <property type="match status" value="1"/>
</dbReference>
<dbReference type="Gene3D" id="1.10.10.2840">
    <property type="entry name" value="PucR C-terminal helix-turn-helix domain"/>
    <property type="match status" value="1"/>
</dbReference>
<comment type="similarity">
    <text evidence="1">Belongs to the CdaR family.</text>
</comment>
<evidence type="ECO:0000259" key="3">
    <source>
        <dbReference type="Pfam" id="PF13556"/>
    </source>
</evidence>
<dbReference type="InterPro" id="IPR041522">
    <property type="entry name" value="CdaR_GGDEF"/>
</dbReference>
<reference evidence="5 6" key="1">
    <citation type="journal article" date="2017" name="Int. J. Syst. Evol. Microbiol.">
        <title>Bacillus notoginsengisoli sp. nov., a novel bacterium isolated from the rhizosphere of Panax notoginseng.</title>
        <authorList>
            <person name="Zhang M.Y."/>
            <person name="Cheng J."/>
            <person name="Cai Y."/>
            <person name="Zhang T.Y."/>
            <person name="Wu Y.Y."/>
            <person name="Manikprabhu D."/>
            <person name="Li W.J."/>
            <person name="Zhang Y.X."/>
        </authorList>
    </citation>
    <scope>NUCLEOTIDE SEQUENCE [LARGE SCALE GENOMIC DNA]</scope>
    <source>
        <strain evidence="5 6">JCM 30743</strain>
    </source>
</reference>
<dbReference type="AlphaFoldDB" id="A0A417YTN5"/>
<protein>
    <recommendedName>
        <fullName evidence="7">Sugar diacid recognition</fullName>
    </recommendedName>
</protein>
<organism evidence="5 6">
    <name type="scientific">Neobacillus notoginsengisoli</name>
    <dbReference type="NCBI Taxonomy" id="1578198"/>
    <lineage>
        <taxon>Bacteria</taxon>
        <taxon>Bacillati</taxon>
        <taxon>Bacillota</taxon>
        <taxon>Bacilli</taxon>
        <taxon>Bacillales</taxon>
        <taxon>Bacillaceae</taxon>
        <taxon>Neobacillus</taxon>
    </lineage>
</organism>
<accession>A0A417YTN5</accession>
<evidence type="ECO:0008006" key="7">
    <source>
        <dbReference type="Google" id="ProtNLM"/>
    </source>
</evidence>
<feature type="domain" description="CdaR GGDEF-like" evidence="4">
    <location>
        <begin position="175"/>
        <end position="286"/>
    </location>
</feature>
<evidence type="ECO:0000259" key="2">
    <source>
        <dbReference type="Pfam" id="PF05651"/>
    </source>
</evidence>
<sequence>MGIPPDNNEIDRPAFYSIDLKRGIPMRFLEPSLAQEIVNRTMNIINRNINVMNEKGVIIGSGDQTRIDSIHEGAVRVIETQSGFEICELEAEQLHGVKTGINLPINFQDKVVGVIGITGNPEEIRKYGELVKMTAEMILHKAVLIDEMRWDERLKEELTAQLLHGTENLHPYYFERVKRLGIDLAIPRVAIILTVENPSEAYKWIRDKLGKDDLYVMHSDYIVLLTKVDLKESEWNVSNTLQQVEKWVIELDKYRQIQCKMAIGTYHLGVEGISKSYREAIYTLHVAEKLDPFKGIYFYEEYKLPVFLLRANQSGIGEEIGPYFQKLKQQDKNRELLETLKVYIEENGEVNKVAEKLFIHRNTLRYRLERITDLTNKDPRKTKDLFDLYLSILQNKIK</sequence>
<dbReference type="InterPro" id="IPR042070">
    <property type="entry name" value="PucR_C-HTH_sf"/>
</dbReference>
<dbReference type="PANTHER" id="PTHR33744:SF15">
    <property type="entry name" value="CARBOHYDRATE DIACID REGULATOR"/>
    <property type="match status" value="1"/>
</dbReference>
<dbReference type="InterPro" id="IPR025736">
    <property type="entry name" value="PucR_C-HTH_dom"/>
</dbReference>
<dbReference type="InterPro" id="IPR008599">
    <property type="entry name" value="Diacid_rec"/>
</dbReference>
<evidence type="ECO:0000259" key="4">
    <source>
        <dbReference type="Pfam" id="PF17853"/>
    </source>
</evidence>
<comment type="caution">
    <text evidence="5">The sequence shown here is derived from an EMBL/GenBank/DDBJ whole genome shotgun (WGS) entry which is preliminary data.</text>
</comment>
<feature type="domain" description="PucR C-terminal helix-turn-helix" evidence="3">
    <location>
        <begin position="336"/>
        <end position="392"/>
    </location>
</feature>
<name>A0A417YTN5_9BACI</name>
<dbReference type="Pfam" id="PF17853">
    <property type="entry name" value="GGDEF_2"/>
    <property type="match status" value="1"/>
</dbReference>
<evidence type="ECO:0000256" key="1">
    <source>
        <dbReference type="ARBA" id="ARBA00006754"/>
    </source>
</evidence>
<dbReference type="EMBL" id="QWEG01000007">
    <property type="protein sequence ID" value="RHW40390.1"/>
    <property type="molecule type" value="Genomic_DNA"/>
</dbReference>
<dbReference type="Proteomes" id="UP000284416">
    <property type="component" value="Unassembled WGS sequence"/>
</dbReference>
<evidence type="ECO:0000313" key="5">
    <source>
        <dbReference type="EMBL" id="RHW40390.1"/>
    </source>
</evidence>
<keyword evidence="6" id="KW-1185">Reference proteome</keyword>
<dbReference type="InterPro" id="IPR051448">
    <property type="entry name" value="CdaR-like_regulators"/>
</dbReference>
<evidence type="ECO:0000313" key="6">
    <source>
        <dbReference type="Proteomes" id="UP000284416"/>
    </source>
</evidence>
<dbReference type="PANTHER" id="PTHR33744">
    <property type="entry name" value="CARBOHYDRATE DIACID REGULATOR"/>
    <property type="match status" value="1"/>
</dbReference>
<dbReference type="Pfam" id="PF05651">
    <property type="entry name" value="Diacid_rec"/>
    <property type="match status" value="1"/>
</dbReference>
<proteinExistence type="inferred from homology"/>